<feature type="domain" description="Aminoglycoside phosphotransferase" evidence="1">
    <location>
        <begin position="42"/>
        <end position="286"/>
    </location>
</feature>
<evidence type="ECO:0000313" key="2">
    <source>
        <dbReference type="EMBL" id="MCU6794998.1"/>
    </source>
</evidence>
<keyword evidence="3" id="KW-1185">Reference proteome</keyword>
<accession>A0ABT2UK63</accession>
<dbReference type="Pfam" id="PF01636">
    <property type="entry name" value="APH"/>
    <property type="match status" value="1"/>
</dbReference>
<comment type="caution">
    <text evidence="2">The sequence shown here is derived from an EMBL/GenBank/DDBJ whole genome shotgun (WGS) entry which is preliminary data.</text>
</comment>
<name>A0ABT2UK63_9BACL</name>
<evidence type="ECO:0000313" key="3">
    <source>
        <dbReference type="Proteomes" id="UP001652445"/>
    </source>
</evidence>
<dbReference type="InterPro" id="IPR002575">
    <property type="entry name" value="Aminoglycoside_PTrfase"/>
</dbReference>
<dbReference type="SUPFAM" id="SSF56112">
    <property type="entry name" value="Protein kinase-like (PK-like)"/>
    <property type="match status" value="1"/>
</dbReference>
<dbReference type="InterPro" id="IPR051678">
    <property type="entry name" value="AGP_Transferase"/>
</dbReference>
<dbReference type="EMBL" id="JAOQIO010000089">
    <property type="protein sequence ID" value="MCU6794998.1"/>
    <property type="molecule type" value="Genomic_DNA"/>
</dbReference>
<reference evidence="2 3" key="1">
    <citation type="submission" date="2022-09" db="EMBL/GenBank/DDBJ databases">
        <authorList>
            <person name="Han X.L."/>
            <person name="Wang Q."/>
            <person name="Lu T."/>
        </authorList>
    </citation>
    <scope>NUCLEOTIDE SEQUENCE [LARGE SCALE GENOMIC DNA]</scope>
    <source>
        <strain evidence="2 3">WQ 127069</strain>
    </source>
</reference>
<dbReference type="RefSeq" id="WP_262686053.1">
    <property type="nucleotide sequence ID" value="NZ_JAOQIO010000089.1"/>
</dbReference>
<protein>
    <submittedName>
        <fullName evidence="2">Aminoglycoside phosphotransferase family protein</fullName>
    </submittedName>
</protein>
<organism evidence="2 3">
    <name type="scientific">Paenibacillus baimaensis</name>
    <dbReference type="NCBI Taxonomy" id="2982185"/>
    <lineage>
        <taxon>Bacteria</taxon>
        <taxon>Bacillati</taxon>
        <taxon>Bacillota</taxon>
        <taxon>Bacilli</taxon>
        <taxon>Bacillales</taxon>
        <taxon>Paenibacillaceae</taxon>
        <taxon>Paenibacillus</taxon>
    </lineage>
</organism>
<dbReference type="PANTHER" id="PTHR21310">
    <property type="entry name" value="AMINOGLYCOSIDE PHOSPHOTRANSFERASE-RELATED-RELATED"/>
    <property type="match status" value="1"/>
</dbReference>
<proteinExistence type="predicted"/>
<dbReference type="Proteomes" id="UP001652445">
    <property type="component" value="Unassembled WGS sequence"/>
</dbReference>
<dbReference type="Gene3D" id="3.90.1200.10">
    <property type="match status" value="1"/>
</dbReference>
<evidence type="ECO:0000259" key="1">
    <source>
        <dbReference type="Pfam" id="PF01636"/>
    </source>
</evidence>
<dbReference type="InterPro" id="IPR011009">
    <property type="entry name" value="Kinase-like_dom_sf"/>
</dbReference>
<sequence>MKEAGEIMKEGWERAVSPLSLDLRQMNEIVRPAFGGKRVTSAERIGVGCSNFNYKIQLEDGVDSYLVRIFSRGKEVADKELAIAQLVRQALPVADFLYADTSCSAFDKPWAVQEWKEGFLLSDVFKNGTLEELTSAAASVGTTLANIHSFAFPDSGFFDKELKVTQPFSMNGERFLSFIEQSLFHEPCGKWLGDELTQAVWSYCQTYGPLLTESQERPVLVHSDFNGLNILMQHGSTGCSVSAVLDWEFAFAWSRYVDIANMLRYEQEGSAFEQHFIRGYQEQGVVLEPNWRLLARLEDLVALCDMMNTSTLDTPNRMRDLRSLIVGTVLS</sequence>
<gene>
    <name evidence="2" type="ORF">OB236_23095</name>
</gene>